<evidence type="ECO:0000256" key="1">
    <source>
        <dbReference type="SAM" id="MobiDB-lite"/>
    </source>
</evidence>
<dbReference type="RefSeq" id="WP_102923117.1">
    <property type="nucleotide sequence ID" value="NZ_LJSN01000002.1"/>
</dbReference>
<comment type="caution">
    <text evidence="3">The sequence shown here is derived from an EMBL/GenBank/DDBJ whole genome shotgun (WGS) entry which is preliminary data.</text>
</comment>
<keyword evidence="4" id="KW-1185">Reference proteome</keyword>
<accession>A0A2N8PHU2</accession>
<protein>
    <submittedName>
        <fullName evidence="3">Uncharacterized protein</fullName>
    </submittedName>
</protein>
<name>A0A2N8PHU2_STRNR</name>
<evidence type="ECO:0000256" key="2">
    <source>
        <dbReference type="SAM" id="SignalP"/>
    </source>
</evidence>
<feature type="region of interest" description="Disordered" evidence="1">
    <location>
        <begin position="293"/>
        <end position="325"/>
    </location>
</feature>
<sequence length="358" mass="34784">MKTRFLPRLMAGKGMVIGALLALAVPGVAYANAVSVTVKTPGATAGPTTTFSEISTHADCSSGLVSGGGIEQAIGTGPASPGNHVMGTEPSSDGTTEYTGTTGVVGTDNTHWLGIGGSGGAVNSSFSTTPYAVCFTSNLINHTQIVMNKAAGPTAAATPVAVTATCPANTVLLGGGARTTPASVGSLKPIASFPTFNNAAHDNGLKAAADGETNPDSWTAVGWNGGGGGATNETYAYAICSGSGINVGGVTVKVHYTEVSTSSSAGANTVVTTGCGTDGNLVSGGAGASGGNITTNDYTGPGSGGDHLNGSFPSDSSGNPVSDGTTTASYWTADAHAGGASSTNTYADVWALCANDGV</sequence>
<feature type="region of interest" description="Disordered" evidence="1">
    <location>
        <begin position="76"/>
        <end position="95"/>
    </location>
</feature>
<evidence type="ECO:0000313" key="4">
    <source>
        <dbReference type="Proteomes" id="UP000236047"/>
    </source>
</evidence>
<gene>
    <name evidence="3" type="ORF">AOB60_06510</name>
</gene>
<keyword evidence="2" id="KW-0732">Signal</keyword>
<dbReference type="EMBL" id="LJSN01000002">
    <property type="protein sequence ID" value="PNE40550.1"/>
    <property type="molecule type" value="Genomic_DNA"/>
</dbReference>
<feature type="signal peptide" evidence="2">
    <location>
        <begin position="1"/>
        <end position="31"/>
    </location>
</feature>
<feature type="compositionally biased region" description="Polar residues" evidence="1">
    <location>
        <begin position="311"/>
        <end position="325"/>
    </location>
</feature>
<feature type="chain" id="PRO_5014834960" evidence="2">
    <location>
        <begin position="32"/>
        <end position="358"/>
    </location>
</feature>
<reference evidence="4" key="1">
    <citation type="submission" date="2015-09" db="EMBL/GenBank/DDBJ databases">
        <authorList>
            <person name="Graham D.E."/>
            <person name="Mahan K.M."/>
            <person name="Klingeman D.M."/>
            <person name="Fida T."/>
            <person name="Giannone R.J."/>
            <person name="Hettich R.L."/>
            <person name="Parry R.J."/>
            <person name="Spain J.C."/>
        </authorList>
    </citation>
    <scope>NUCLEOTIDE SEQUENCE [LARGE SCALE GENOMIC DNA]</scope>
    <source>
        <strain evidence="4">JCM 4701</strain>
    </source>
</reference>
<proteinExistence type="predicted"/>
<evidence type="ECO:0000313" key="3">
    <source>
        <dbReference type="EMBL" id="PNE40550.1"/>
    </source>
</evidence>
<dbReference type="Proteomes" id="UP000236047">
    <property type="component" value="Unassembled WGS sequence"/>
</dbReference>
<dbReference type="AlphaFoldDB" id="A0A2N8PHU2"/>
<organism evidence="3 4">
    <name type="scientific">Streptomyces noursei</name>
    <name type="common">Streptomyces albulus</name>
    <dbReference type="NCBI Taxonomy" id="1971"/>
    <lineage>
        <taxon>Bacteria</taxon>
        <taxon>Bacillati</taxon>
        <taxon>Actinomycetota</taxon>
        <taxon>Actinomycetes</taxon>
        <taxon>Kitasatosporales</taxon>
        <taxon>Streptomycetaceae</taxon>
        <taxon>Streptomyces</taxon>
    </lineage>
</organism>